<name>A0A3A8AT21_9RHOB</name>
<dbReference type="Proteomes" id="UP000281128">
    <property type="component" value="Unassembled WGS sequence"/>
</dbReference>
<evidence type="ECO:0000313" key="2">
    <source>
        <dbReference type="EMBL" id="RKF14654.1"/>
    </source>
</evidence>
<accession>A0A3A8AT21</accession>
<gene>
    <name evidence="2" type="ORF">D6850_07155</name>
</gene>
<feature type="compositionally biased region" description="Basic and acidic residues" evidence="1">
    <location>
        <begin position="137"/>
        <end position="146"/>
    </location>
</feature>
<keyword evidence="2" id="KW-0648">Protein biosynthesis</keyword>
<evidence type="ECO:0000313" key="3">
    <source>
        <dbReference type="Proteomes" id="UP000281128"/>
    </source>
</evidence>
<proteinExistence type="predicted"/>
<reference evidence="2 3" key="1">
    <citation type="submission" date="2018-09" db="EMBL/GenBank/DDBJ databases">
        <title>Roseovarius spongiae sp. nov., isolated from a marine sponge.</title>
        <authorList>
            <person name="Zhuang L."/>
            <person name="Luo L."/>
        </authorList>
    </citation>
    <scope>NUCLEOTIDE SEQUENCE [LARGE SCALE GENOMIC DNA]</scope>
    <source>
        <strain evidence="2 3">HN-E21</strain>
    </source>
</reference>
<keyword evidence="2" id="KW-0396">Initiation factor</keyword>
<feature type="compositionally biased region" description="Low complexity" evidence="1">
    <location>
        <begin position="122"/>
        <end position="136"/>
    </location>
</feature>
<organism evidence="2 3">
    <name type="scientific">Roseovarius spongiae</name>
    <dbReference type="NCBI Taxonomy" id="2320272"/>
    <lineage>
        <taxon>Bacteria</taxon>
        <taxon>Pseudomonadati</taxon>
        <taxon>Pseudomonadota</taxon>
        <taxon>Alphaproteobacteria</taxon>
        <taxon>Rhodobacterales</taxon>
        <taxon>Roseobacteraceae</taxon>
        <taxon>Roseovarius</taxon>
    </lineage>
</organism>
<sequence>MTALALATSACATVTRGNSEDVTFTSAPPGAKLETSIGLTCTTPCTLDIKRKQAFTAVFRHGRDSRTIRVHSRVAGAGIATGAGNVIIGGLIGVAVDASTGATLDHLPNPVHADFSRPQSQAQAAAEANARAITKASAKEHAETRKAAKPGRSPNS</sequence>
<dbReference type="EMBL" id="RAPE01000002">
    <property type="protein sequence ID" value="RKF14654.1"/>
    <property type="molecule type" value="Genomic_DNA"/>
</dbReference>
<protein>
    <submittedName>
        <fullName evidence="2">Translation initiation factor 2</fullName>
    </submittedName>
</protein>
<comment type="caution">
    <text evidence="2">The sequence shown here is derived from an EMBL/GenBank/DDBJ whole genome shotgun (WGS) entry which is preliminary data.</text>
</comment>
<feature type="region of interest" description="Disordered" evidence="1">
    <location>
        <begin position="116"/>
        <end position="156"/>
    </location>
</feature>
<dbReference type="AlphaFoldDB" id="A0A3A8AT21"/>
<keyword evidence="3" id="KW-1185">Reference proteome</keyword>
<evidence type="ECO:0000256" key="1">
    <source>
        <dbReference type="SAM" id="MobiDB-lite"/>
    </source>
</evidence>
<dbReference type="GO" id="GO:0003743">
    <property type="term" value="F:translation initiation factor activity"/>
    <property type="evidence" value="ECO:0007669"/>
    <property type="project" value="UniProtKB-KW"/>
</dbReference>